<feature type="signal peptide" evidence="2">
    <location>
        <begin position="1"/>
        <end position="21"/>
    </location>
</feature>
<keyword evidence="4" id="KW-1185">Reference proteome</keyword>
<evidence type="ECO:0000313" key="4">
    <source>
        <dbReference type="Proteomes" id="UP001176521"/>
    </source>
</evidence>
<evidence type="ECO:0000256" key="1">
    <source>
        <dbReference type="SAM" id="MobiDB-lite"/>
    </source>
</evidence>
<feature type="compositionally biased region" description="Low complexity" evidence="1">
    <location>
        <begin position="564"/>
        <end position="589"/>
    </location>
</feature>
<evidence type="ECO:0000313" key="3">
    <source>
        <dbReference type="EMBL" id="KAK0536063.1"/>
    </source>
</evidence>
<feature type="compositionally biased region" description="Low complexity" evidence="1">
    <location>
        <begin position="604"/>
        <end position="661"/>
    </location>
</feature>
<name>A0AAN6GEA5_9BASI</name>
<dbReference type="AlphaFoldDB" id="A0AAN6GEA5"/>
<protein>
    <recommendedName>
        <fullName evidence="5">Dickkopf N-terminal cysteine-rich domain-containing protein</fullName>
    </recommendedName>
</protein>
<evidence type="ECO:0008006" key="5">
    <source>
        <dbReference type="Google" id="ProtNLM"/>
    </source>
</evidence>
<feature type="compositionally biased region" description="Polar residues" evidence="1">
    <location>
        <begin position="590"/>
        <end position="603"/>
    </location>
</feature>
<comment type="caution">
    <text evidence="3">The sequence shown here is derived from an EMBL/GenBank/DDBJ whole genome shotgun (WGS) entry which is preliminary data.</text>
</comment>
<organism evidence="3 4">
    <name type="scientific">Tilletia horrida</name>
    <dbReference type="NCBI Taxonomy" id="155126"/>
    <lineage>
        <taxon>Eukaryota</taxon>
        <taxon>Fungi</taxon>
        <taxon>Dikarya</taxon>
        <taxon>Basidiomycota</taxon>
        <taxon>Ustilaginomycotina</taxon>
        <taxon>Exobasidiomycetes</taxon>
        <taxon>Tilletiales</taxon>
        <taxon>Tilletiaceae</taxon>
        <taxon>Tilletia</taxon>
    </lineage>
</organism>
<dbReference type="Proteomes" id="UP001176521">
    <property type="component" value="Unassembled WGS sequence"/>
</dbReference>
<evidence type="ECO:0000256" key="2">
    <source>
        <dbReference type="SAM" id="SignalP"/>
    </source>
</evidence>
<feature type="region of interest" description="Disordered" evidence="1">
    <location>
        <begin position="564"/>
        <end position="661"/>
    </location>
</feature>
<proteinExistence type="predicted"/>
<keyword evidence="2" id="KW-0732">Signal</keyword>
<sequence length="661" mass="69054">MWTQFALLLVILQLFSGAILASPLSGNEDSDESFGLLTRGHLKFAGSPCVEDSECFSDRCVTDGFPNGEPTPFTCHRQQPGGHCASNANCQTRLCDTSSGTCQYAALNGRCFELTDCYGWLDGSQTCSKGRCRLRAGQPCKKSGQCQSGFCSNKVCRERPQAPNAPCQIDSECLSGSCLSIPYDQCTNPDGSFTTCPGASNNCARYPSGHTCANTGECINGTCRDSICVTGQDGDACSEQYQCSGICGGDGKCFTPAPGTLNSNSVCQTDVQCVSGRCTADQLQKDYNGVKNVVLQDLSPTRCDYLSNGESGCRSFRDCSTGICKDGTCQLGLDGDRCLVNYNCEHLCGLDGVCFTPAQPQGKGAPCTSGDQCLSNDCTKRYNSVYRPPLDGDPSWYPSLTDTVCSPSNIGGGCNVNADCGQGGCSSDKVCGLLPLGAECARSSQCDSQQCVFHGDTDTGTCALASPFTPCSRNDQCLSGSCIEQSCRYRRDFYYGGYCDPVVCATSPVGGACRTDDDCDSRRQSCSAMQTCLSQTDIPCSANAECLSNICSAGLCADVPVSTTTTTSTSTSTSDPTSTSSTTTSTSTTLDAPTSDIASTPGPTSMTSSSTTSSSSKKTKSKTSTTTKKTSSTTNKATKSSSTKAKASKTTLSTAASLTSP</sequence>
<feature type="chain" id="PRO_5042810815" description="Dickkopf N-terminal cysteine-rich domain-containing protein" evidence="2">
    <location>
        <begin position="22"/>
        <end position="661"/>
    </location>
</feature>
<reference evidence="3" key="1">
    <citation type="journal article" date="2023" name="PhytoFront">
        <title>Draft Genome Resources of Seven Strains of Tilletia horrida, Causal Agent of Kernel Smut of Rice.</title>
        <authorList>
            <person name="Khanal S."/>
            <person name="Antony Babu S."/>
            <person name="Zhou X.G."/>
        </authorList>
    </citation>
    <scope>NUCLEOTIDE SEQUENCE</scope>
    <source>
        <strain evidence="3">TX3</strain>
    </source>
</reference>
<gene>
    <name evidence="3" type="ORF">OC842_002101</name>
</gene>
<dbReference type="EMBL" id="JAPDMQ010000083">
    <property type="protein sequence ID" value="KAK0536063.1"/>
    <property type="molecule type" value="Genomic_DNA"/>
</dbReference>
<accession>A0AAN6GEA5</accession>